<keyword evidence="3" id="KW-1185">Reference proteome</keyword>
<evidence type="ECO:0008006" key="4">
    <source>
        <dbReference type="Google" id="ProtNLM"/>
    </source>
</evidence>
<dbReference type="Proteomes" id="UP000823749">
    <property type="component" value="Chromosome 5"/>
</dbReference>
<dbReference type="EMBL" id="JACTNZ010000005">
    <property type="protein sequence ID" value="KAG5550778.1"/>
    <property type="molecule type" value="Genomic_DNA"/>
</dbReference>
<dbReference type="PANTHER" id="PTHR36740:SF1">
    <property type="entry name" value="PRC-BARREL DOMAIN-CONTAINING PROTEIN"/>
    <property type="match status" value="1"/>
</dbReference>
<dbReference type="SUPFAM" id="SSF50346">
    <property type="entry name" value="PRC-barrel domain"/>
    <property type="match status" value="1"/>
</dbReference>
<name>A0AAV6KE40_9ERIC</name>
<gene>
    <name evidence="2" type="ORF">RHGRI_015664</name>
</gene>
<evidence type="ECO:0000256" key="1">
    <source>
        <dbReference type="SAM" id="MobiDB-lite"/>
    </source>
</evidence>
<evidence type="ECO:0000313" key="3">
    <source>
        <dbReference type="Proteomes" id="UP000823749"/>
    </source>
</evidence>
<sequence>MCDAVSSKTFLLPYSIAVSPNSKSSSCISAIGCTLRISTPRNGGSQFIRACFGSNEAEANSAKSTNSMETSRNSIRTAFSGELGLKERGKQQIDLKRGKEKSKSENRVYMGNETKVDARINEASVSSGVDFIERLKDEDLVRSEEGCDEKLEELEPRNGDRNARRGRQLMKRSNMLAKQVISIQSALSLGFVSQLWVDTVSVGDVVLIPDESVLENDFHMVGLETLVGYNVVTAGRQSIGKVRGYTFNLNSGAVESLELDSFGVSIIPSSLVSTYTLLVEDVLEVVSDTVVVHEAAASRIQRLTKGFWGSQGLGKSTDEFGDYSDPEREPVQFDHGGSRLRDHGASRQRSFTSRKFRPKMRESEEDWELPMDYL</sequence>
<organism evidence="2 3">
    <name type="scientific">Rhododendron griersonianum</name>
    <dbReference type="NCBI Taxonomy" id="479676"/>
    <lineage>
        <taxon>Eukaryota</taxon>
        <taxon>Viridiplantae</taxon>
        <taxon>Streptophyta</taxon>
        <taxon>Embryophyta</taxon>
        <taxon>Tracheophyta</taxon>
        <taxon>Spermatophyta</taxon>
        <taxon>Magnoliopsida</taxon>
        <taxon>eudicotyledons</taxon>
        <taxon>Gunneridae</taxon>
        <taxon>Pentapetalae</taxon>
        <taxon>asterids</taxon>
        <taxon>Ericales</taxon>
        <taxon>Ericaceae</taxon>
        <taxon>Ericoideae</taxon>
        <taxon>Rhodoreae</taxon>
        <taxon>Rhododendron</taxon>
    </lineage>
</organism>
<proteinExistence type="predicted"/>
<accession>A0AAV6KE40</accession>
<dbReference type="AlphaFoldDB" id="A0AAV6KE40"/>
<feature type="region of interest" description="Disordered" evidence="1">
    <location>
        <begin position="318"/>
        <end position="374"/>
    </location>
</feature>
<evidence type="ECO:0000313" key="2">
    <source>
        <dbReference type="EMBL" id="KAG5550778.1"/>
    </source>
</evidence>
<protein>
    <recommendedName>
        <fullName evidence="4">PRC-barrel domain-containing protein</fullName>
    </recommendedName>
</protein>
<feature type="compositionally biased region" description="Acidic residues" evidence="1">
    <location>
        <begin position="363"/>
        <end position="374"/>
    </location>
</feature>
<feature type="compositionally biased region" description="Basic and acidic residues" evidence="1">
    <location>
        <begin position="325"/>
        <end position="345"/>
    </location>
</feature>
<dbReference type="PANTHER" id="PTHR36740">
    <property type="entry name" value="PRC DOMAIN-CONTAINING PROTEIN"/>
    <property type="match status" value="1"/>
</dbReference>
<dbReference type="InterPro" id="IPR011033">
    <property type="entry name" value="PRC_barrel-like_sf"/>
</dbReference>
<comment type="caution">
    <text evidence="2">The sequence shown here is derived from an EMBL/GenBank/DDBJ whole genome shotgun (WGS) entry which is preliminary data.</text>
</comment>
<reference evidence="2" key="1">
    <citation type="submission" date="2020-08" db="EMBL/GenBank/DDBJ databases">
        <title>Plant Genome Project.</title>
        <authorList>
            <person name="Zhang R.-G."/>
        </authorList>
    </citation>
    <scope>NUCLEOTIDE SEQUENCE</scope>
    <source>
        <strain evidence="2">WSP0</strain>
        <tissue evidence="2">Leaf</tissue>
    </source>
</reference>